<comment type="caution">
    <text evidence="1">The sequence shown here is derived from an EMBL/GenBank/DDBJ whole genome shotgun (WGS) entry which is preliminary data.</text>
</comment>
<evidence type="ECO:0000313" key="1">
    <source>
        <dbReference type="EMBL" id="KAI7942416.1"/>
    </source>
</evidence>
<protein>
    <submittedName>
        <fullName evidence="1">Uncharacterized protein</fullName>
    </submittedName>
</protein>
<reference evidence="1 2" key="3">
    <citation type="journal article" date="2022" name="Microbiol. Spectr.">
        <title>Folding features and dynamics of 3D genome architecture in plant fungal pathogens.</title>
        <authorList>
            <person name="Xia C."/>
        </authorList>
    </citation>
    <scope>NUCLEOTIDE SEQUENCE [LARGE SCALE GENOMIC DNA]</scope>
    <source>
        <strain evidence="1 2">93-210</strain>
    </source>
</reference>
<gene>
    <name evidence="1" type="ORF">MJO28_012443</name>
</gene>
<keyword evidence="2" id="KW-1185">Reference proteome</keyword>
<organism evidence="1 2">
    <name type="scientific">Puccinia striiformis f. sp. tritici</name>
    <dbReference type="NCBI Taxonomy" id="168172"/>
    <lineage>
        <taxon>Eukaryota</taxon>
        <taxon>Fungi</taxon>
        <taxon>Dikarya</taxon>
        <taxon>Basidiomycota</taxon>
        <taxon>Pucciniomycotina</taxon>
        <taxon>Pucciniomycetes</taxon>
        <taxon>Pucciniales</taxon>
        <taxon>Pucciniaceae</taxon>
        <taxon>Puccinia</taxon>
    </lineage>
</organism>
<sequence>MIPAHNLVPEATTTPESMLVGLANVANHEKGGYSRNKSSKSFMVGAIDIPLVGHNLEAEDPQNNHLSFMCGTIEVPFLGPIHNPEHSHGAAELGEGGDKYVNTPEKDDLGRAPIEDGGFPPEEKAERPKGKNMNKENRKVRKEYNGSPGEDQLGEDKGVVAETESVPTQDSLSIVGNTPKNNKKKSRKGRKKPSSSISSLNDATNRPIPGSGQVLPIDKDSSLSSQSYEDPSPSLTLNKKIDDRLDRQGMSGKKTSTNLATRSNQEAVREVSRAQEGTSDQQYLFMMESYMLRITLSFEPFEPFVEKENKDEIYPGVIKPRWSAIELEDISSLEKPIRDFLANKKQVDMVDVELDPVEISDATFRILENHLKPSELENYHPLGKLDRKTFKSLQFLWNLDQRPFLQIHQRLCSKMNRYEVERRLRTLASQISQKTIVENWSWMRKTLPQFTKEPIRPRLEKLERFFRCDQEFPNETLQKHFSFIARYLEIHNGALKAIGVNDTEDLIDFFLRWMGPMEFQARFDLLSPHTLPPPINRKVNIKSLRRARDSEGVSFWNIMRVVQTLGLAEKDDIQNYEMDGVYPKVRELIFIILSPHWKDDGLPWSESADRHWLVQAYGKEYQKRLSMLCFELKKHVRSHHNPQPPVDYVNGNTKYSHSVKNHSDIPDILLFVDQGLPYEVVHSIKPHLDTPTTNGQTDWKKIFESVDSKFTDQQQQFLKDWFKSDHMGKPFHIAVDL</sequence>
<proteinExistence type="predicted"/>
<dbReference type="EMBL" id="CM045876">
    <property type="protein sequence ID" value="KAI7942416.1"/>
    <property type="molecule type" value="Genomic_DNA"/>
</dbReference>
<reference evidence="2" key="2">
    <citation type="journal article" date="2018" name="Mol. Plant Microbe Interact.">
        <title>Genome sequence resources for the wheat stripe rust pathogen (Puccinia striiformis f. sp. tritici) and the barley stripe rust pathogen (Puccinia striiformis f. sp. hordei).</title>
        <authorList>
            <person name="Xia C."/>
            <person name="Wang M."/>
            <person name="Yin C."/>
            <person name="Cornejo O.E."/>
            <person name="Hulbert S.H."/>
            <person name="Chen X."/>
        </authorList>
    </citation>
    <scope>NUCLEOTIDE SEQUENCE [LARGE SCALE GENOMIC DNA]</scope>
    <source>
        <strain evidence="2">93-210</strain>
    </source>
</reference>
<dbReference type="Proteomes" id="UP001060170">
    <property type="component" value="Chromosome 12"/>
</dbReference>
<evidence type="ECO:0000313" key="2">
    <source>
        <dbReference type="Proteomes" id="UP001060170"/>
    </source>
</evidence>
<accession>A0ACC0E159</accession>
<name>A0ACC0E159_9BASI</name>
<reference evidence="2" key="1">
    <citation type="journal article" date="2018" name="BMC Genomics">
        <title>Genomic insights into host adaptation between the wheat stripe rust pathogen (Puccinia striiformis f. sp. tritici) and the barley stripe rust pathogen (Puccinia striiformis f. sp. hordei).</title>
        <authorList>
            <person name="Xia C."/>
            <person name="Wang M."/>
            <person name="Yin C."/>
            <person name="Cornejo O.E."/>
            <person name="Hulbert S.H."/>
            <person name="Chen X."/>
        </authorList>
    </citation>
    <scope>NUCLEOTIDE SEQUENCE [LARGE SCALE GENOMIC DNA]</scope>
    <source>
        <strain evidence="2">93-210</strain>
    </source>
</reference>